<proteinExistence type="predicted"/>
<dbReference type="STRING" id="670307.HYPDE_26323"/>
<organism evidence="2 3">
    <name type="scientific">Hyphomicrobium denitrificans 1NES1</name>
    <dbReference type="NCBI Taxonomy" id="670307"/>
    <lineage>
        <taxon>Bacteria</taxon>
        <taxon>Pseudomonadati</taxon>
        <taxon>Pseudomonadota</taxon>
        <taxon>Alphaproteobacteria</taxon>
        <taxon>Hyphomicrobiales</taxon>
        <taxon>Hyphomicrobiaceae</taxon>
        <taxon>Hyphomicrobium</taxon>
    </lineage>
</organism>
<dbReference type="Proteomes" id="UP000005952">
    <property type="component" value="Chromosome"/>
</dbReference>
<gene>
    <name evidence="2" type="ORF">HYPDE_26323</name>
</gene>
<accession>N0B429</accession>
<dbReference type="HOGENOM" id="CLU_2012134_0_0_5"/>
<evidence type="ECO:0000256" key="1">
    <source>
        <dbReference type="SAM" id="MobiDB-lite"/>
    </source>
</evidence>
<evidence type="ECO:0000313" key="3">
    <source>
        <dbReference type="Proteomes" id="UP000005952"/>
    </source>
</evidence>
<dbReference type="KEGG" id="hdt:HYPDE_26323"/>
<keyword evidence="3" id="KW-1185">Reference proteome</keyword>
<dbReference type="EMBL" id="CP005587">
    <property type="protein sequence ID" value="AGK56947.1"/>
    <property type="molecule type" value="Genomic_DNA"/>
</dbReference>
<protein>
    <submittedName>
        <fullName evidence="2">Uncharacterized protein</fullName>
    </submittedName>
</protein>
<evidence type="ECO:0000313" key="2">
    <source>
        <dbReference type="EMBL" id="AGK56947.1"/>
    </source>
</evidence>
<dbReference type="AlphaFoldDB" id="N0B429"/>
<feature type="region of interest" description="Disordered" evidence="1">
    <location>
        <begin position="1"/>
        <end position="49"/>
    </location>
</feature>
<feature type="compositionally biased region" description="Low complexity" evidence="1">
    <location>
        <begin position="8"/>
        <end position="18"/>
    </location>
</feature>
<feature type="region of interest" description="Disordered" evidence="1">
    <location>
        <begin position="66"/>
        <end position="98"/>
    </location>
</feature>
<name>N0B429_9HYPH</name>
<sequence>MRIPPTPQARRQPSAARPRNSEREARPCFVGGFVGAPGAKRNPKGETRSIGRAGFRVFVSPTGLTRRTARPMPRSRGGARLCRPTSCRQPSPRSRLHLRESKRSVWPALESTPNAGECRQFRR</sequence>
<reference evidence="2 3" key="1">
    <citation type="journal article" date="2013" name="Genome Announc.">
        <title>Genome sequences for three denitrifying bacterial strains isolated from a uranium- and nitrate-contaminated subsurface environment.</title>
        <authorList>
            <person name="Venkatramanan R."/>
            <person name="Prakash O."/>
            <person name="Woyke T."/>
            <person name="Chain P."/>
            <person name="Goodwin L.A."/>
            <person name="Watson D."/>
            <person name="Brooks S."/>
            <person name="Kostka J.E."/>
            <person name="Green S.J."/>
        </authorList>
    </citation>
    <scope>NUCLEOTIDE SEQUENCE [LARGE SCALE GENOMIC DNA]</scope>
    <source>
        <strain evidence="2 3">1NES1</strain>
    </source>
</reference>